<feature type="chain" id="PRO_5047288158" description="Alginate lyase domain-containing protein" evidence="1">
    <location>
        <begin position="23"/>
        <end position="367"/>
    </location>
</feature>
<dbReference type="EMBL" id="JACNYK010000008">
    <property type="protein sequence ID" value="MBD1427740.1"/>
    <property type="molecule type" value="Genomic_DNA"/>
</dbReference>
<evidence type="ECO:0008006" key="4">
    <source>
        <dbReference type="Google" id="ProtNLM"/>
    </source>
</evidence>
<sequence>MNKFNHISLILLIVLSAFMAQCQPKIDYNTLFRSSITSPQSDYYYGKMYRNAESGNAMRFLEMGYFVNAINEYYYRTSDKQYFVHNAELIEKLKSSSERLDVGNKWIVNFSRKSDTNYEMLNKEFILYEGYLFRYLAQYIYITDQIGQLNSENFLFVKENFDKWANRNEAKYGDMGEMYGLRLHMGSHWATVALYLYMISKESKYKDFYDSFNSELKRALKVNTVKGNACYIWDSTYPIRFNALLKQKNRKYSVVKQDVSHGNHIVQFILDSYRCKQGGWTREDIDRLCNTLKFIIWVNPKVPTDNVDGSVNNAKLLHKTGWKQTDGWMKLIQYDGSLKTIYDNYYRHNKSQINKFNPFPQFYVNMF</sequence>
<dbReference type="RefSeq" id="WP_190310888.1">
    <property type="nucleotide sequence ID" value="NZ_JACNYK010000008.1"/>
</dbReference>
<accession>A0ABR7Y8X2</accession>
<gene>
    <name evidence="2" type="ORF">H8B17_19345</name>
</gene>
<comment type="caution">
    <text evidence="2">The sequence shown here is derived from an EMBL/GenBank/DDBJ whole genome shotgun (WGS) entry which is preliminary data.</text>
</comment>
<organism evidence="2 3">
    <name type="scientific">Sphingobacterium arenae</name>
    <dbReference type="NCBI Taxonomy" id="1280598"/>
    <lineage>
        <taxon>Bacteria</taxon>
        <taxon>Pseudomonadati</taxon>
        <taxon>Bacteroidota</taxon>
        <taxon>Sphingobacteriia</taxon>
        <taxon>Sphingobacteriales</taxon>
        <taxon>Sphingobacteriaceae</taxon>
        <taxon>Sphingobacterium</taxon>
    </lineage>
</organism>
<reference evidence="2 3" key="1">
    <citation type="submission" date="2020-08" db="EMBL/GenBank/DDBJ databases">
        <title>Sphingobacterium sp. DN00404 isolated from aquaculture water.</title>
        <authorList>
            <person name="Zhang M."/>
        </authorList>
    </citation>
    <scope>NUCLEOTIDE SEQUENCE [LARGE SCALE GENOMIC DNA]</scope>
    <source>
        <strain evidence="2 3">KCTC 32294</strain>
    </source>
</reference>
<feature type="signal peptide" evidence="1">
    <location>
        <begin position="1"/>
        <end position="22"/>
    </location>
</feature>
<keyword evidence="3" id="KW-1185">Reference proteome</keyword>
<evidence type="ECO:0000313" key="2">
    <source>
        <dbReference type="EMBL" id="MBD1427740.1"/>
    </source>
</evidence>
<evidence type="ECO:0000313" key="3">
    <source>
        <dbReference type="Proteomes" id="UP000606494"/>
    </source>
</evidence>
<protein>
    <recommendedName>
        <fullName evidence="4">Alginate lyase domain-containing protein</fullName>
    </recommendedName>
</protein>
<keyword evidence="1" id="KW-0732">Signal</keyword>
<name>A0ABR7Y8X2_9SPHI</name>
<dbReference type="Proteomes" id="UP000606494">
    <property type="component" value="Unassembled WGS sequence"/>
</dbReference>
<evidence type="ECO:0000256" key="1">
    <source>
        <dbReference type="SAM" id="SignalP"/>
    </source>
</evidence>
<proteinExistence type="predicted"/>